<dbReference type="SFLD" id="SFLDS00005">
    <property type="entry name" value="Isoprenoid_Synthase_Type_I"/>
    <property type="match status" value="1"/>
</dbReference>
<dbReference type="SFLD" id="SFLDG01021">
    <property type="entry name" value="Trichodiene_Synthase_Like"/>
    <property type="match status" value="1"/>
</dbReference>
<comment type="caution">
    <text evidence="3">The sequence shown here is derived from an EMBL/GenBank/DDBJ whole genome shotgun (WGS) entry which is preliminary data.</text>
</comment>
<protein>
    <submittedName>
        <fullName evidence="3">Isoprenoid synthase domain-containing protein</fullName>
    </submittedName>
</protein>
<keyword evidence="4" id="KW-1185">Reference proteome</keyword>
<gene>
    <name evidence="3" type="ORF">BDZ94DRAFT_1186072</name>
</gene>
<dbReference type="AlphaFoldDB" id="A0A9P5YBJ7"/>
<dbReference type="InterPro" id="IPR024652">
    <property type="entry name" value="Trichodiene_synth"/>
</dbReference>
<name>A0A9P5YBJ7_9AGAR</name>
<dbReference type="SUPFAM" id="SSF48576">
    <property type="entry name" value="Terpenoid synthases"/>
    <property type="match status" value="1"/>
</dbReference>
<dbReference type="Pfam" id="PF06330">
    <property type="entry name" value="TRI5"/>
    <property type="match status" value="1"/>
</dbReference>
<accession>A0A9P5YBJ7</accession>
<sequence length="308" mass="34585">MSPARIKTLPDVPECSDIRDCVADFLSRCKIGYKHAPIDPSFLECCYREAKSRGYVTEDEQLFLQFLPGGAAMALTGYAHLPDMSIRVSIALYTACGIYLDDKFKTDVDAVAKFNERFIRGTPQEDRVLDAFADIILDILHRFPRVSGNMIVSSTLNAVNALLLEYETRNMKVSNNADGYPTFSRIMSGASESYALFVFPHTIPVEDYIQALPELMIFINNGNDILSFFKEEADGESVNRISLLAACRGSTKVEALRCLVNEAVTANDKILKILEPHRDSCNAYGRFSSGFIEFHVTLKRYRLDELEL</sequence>
<dbReference type="OrthoDB" id="2998174at2759"/>
<dbReference type="GO" id="GO:0016838">
    <property type="term" value="F:carbon-oxygen lyase activity, acting on phosphates"/>
    <property type="evidence" value="ECO:0007669"/>
    <property type="project" value="InterPro"/>
</dbReference>
<proteinExistence type="inferred from homology"/>
<dbReference type="Proteomes" id="UP000807353">
    <property type="component" value="Unassembled WGS sequence"/>
</dbReference>
<evidence type="ECO:0000256" key="1">
    <source>
        <dbReference type="ARBA" id="ARBA00007946"/>
    </source>
</evidence>
<organism evidence="3 4">
    <name type="scientific">Collybia nuda</name>
    <dbReference type="NCBI Taxonomy" id="64659"/>
    <lineage>
        <taxon>Eukaryota</taxon>
        <taxon>Fungi</taxon>
        <taxon>Dikarya</taxon>
        <taxon>Basidiomycota</taxon>
        <taxon>Agaricomycotina</taxon>
        <taxon>Agaricomycetes</taxon>
        <taxon>Agaricomycetidae</taxon>
        <taxon>Agaricales</taxon>
        <taxon>Tricholomatineae</taxon>
        <taxon>Clitocybaceae</taxon>
        <taxon>Collybia</taxon>
    </lineage>
</organism>
<comment type="similarity">
    <text evidence="1">Belongs to the trichodiene synthase family.</text>
</comment>
<dbReference type="EMBL" id="MU150238">
    <property type="protein sequence ID" value="KAF9467087.1"/>
    <property type="molecule type" value="Genomic_DNA"/>
</dbReference>
<evidence type="ECO:0000313" key="4">
    <source>
        <dbReference type="Proteomes" id="UP000807353"/>
    </source>
</evidence>
<evidence type="ECO:0000313" key="3">
    <source>
        <dbReference type="EMBL" id="KAF9467087.1"/>
    </source>
</evidence>
<keyword evidence="2" id="KW-0456">Lyase</keyword>
<dbReference type="Gene3D" id="1.10.600.10">
    <property type="entry name" value="Farnesyl Diphosphate Synthase"/>
    <property type="match status" value="1"/>
</dbReference>
<reference evidence="3" key="1">
    <citation type="submission" date="2020-11" db="EMBL/GenBank/DDBJ databases">
        <authorList>
            <consortium name="DOE Joint Genome Institute"/>
            <person name="Ahrendt S."/>
            <person name="Riley R."/>
            <person name="Andreopoulos W."/>
            <person name="Labutti K."/>
            <person name="Pangilinan J."/>
            <person name="Ruiz-Duenas F.J."/>
            <person name="Barrasa J.M."/>
            <person name="Sanchez-Garcia M."/>
            <person name="Camarero S."/>
            <person name="Miyauchi S."/>
            <person name="Serrano A."/>
            <person name="Linde D."/>
            <person name="Babiker R."/>
            <person name="Drula E."/>
            <person name="Ayuso-Fernandez I."/>
            <person name="Pacheco R."/>
            <person name="Padilla G."/>
            <person name="Ferreira P."/>
            <person name="Barriuso J."/>
            <person name="Kellner H."/>
            <person name="Castanera R."/>
            <person name="Alfaro M."/>
            <person name="Ramirez L."/>
            <person name="Pisabarro A.G."/>
            <person name="Kuo A."/>
            <person name="Tritt A."/>
            <person name="Lipzen A."/>
            <person name="He G."/>
            <person name="Yan M."/>
            <person name="Ng V."/>
            <person name="Cullen D."/>
            <person name="Martin F."/>
            <person name="Rosso M.-N."/>
            <person name="Henrissat B."/>
            <person name="Hibbett D."/>
            <person name="Martinez A.T."/>
            <person name="Grigoriev I.V."/>
        </authorList>
    </citation>
    <scope>NUCLEOTIDE SEQUENCE</scope>
    <source>
        <strain evidence="3">CBS 247.69</strain>
    </source>
</reference>
<dbReference type="InterPro" id="IPR008949">
    <property type="entry name" value="Isoprenoid_synthase_dom_sf"/>
</dbReference>
<evidence type="ECO:0000256" key="2">
    <source>
        <dbReference type="ARBA" id="ARBA00023239"/>
    </source>
</evidence>